<organism evidence="1 2">
    <name type="scientific">Sporosarcina newyorkensis</name>
    <dbReference type="NCBI Taxonomy" id="759851"/>
    <lineage>
        <taxon>Bacteria</taxon>
        <taxon>Bacillati</taxon>
        <taxon>Bacillota</taxon>
        <taxon>Bacilli</taxon>
        <taxon>Bacillales</taxon>
        <taxon>Caryophanaceae</taxon>
        <taxon>Sporosarcina</taxon>
    </lineage>
</organism>
<dbReference type="AlphaFoldDB" id="A0A1T4Y4A6"/>
<dbReference type="EMBL" id="FUYJ01000002">
    <property type="protein sequence ID" value="SKA96348.1"/>
    <property type="molecule type" value="Genomic_DNA"/>
</dbReference>
<name>A0A1T4Y4A6_9BACL</name>
<accession>A0A1T4Y4A6</accession>
<sequence length="49" mass="5945">MQSQDIWFENLFEGHLAHGFNKERIGELDHEEFLYFDNDQVEESVNQMQ</sequence>
<dbReference type="Proteomes" id="UP000190042">
    <property type="component" value="Unassembled WGS sequence"/>
</dbReference>
<proteinExistence type="predicted"/>
<keyword evidence="2" id="KW-1185">Reference proteome</keyword>
<evidence type="ECO:0000313" key="2">
    <source>
        <dbReference type="Proteomes" id="UP000190042"/>
    </source>
</evidence>
<gene>
    <name evidence="1" type="ORF">SAMN04244570_1803</name>
</gene>
<dbReference type="RefSeq" id="WP_009765693.1">
    <property type="nucleotide sequence ID" value="NZ_FUYJ01000002.1"/>
</dbReference>
<reference evidence="2" key="1">
    <citation type="submission" date="2017-02" db="EMBL/GenBank/DDBJ databases">
        <authorList>
            <person name="Varghese N."/>
            <person name="Submissions S."/>
        </authorList>
    </citation>
    <scope>NUCLEOTIDE SEQUENCE [LARGE SCALE GENOMIC DNA]</scope>
    <source>
        <strain evidence="2">DSM 23966</strain>
    </source>
</reference>
<protein>
    <submittedName>
        <fullName evidence="1">Uncharacterized protein</fullName>
    </submittedName>
</protein>
<evidence type="ECO:0000313" key="1">
    <source>
        <dbReference type="EMBL" id="SKA96348.1"/>
    </source>
</evidence>